<sequence>MAERFQLLTIKMDLHNVLYVSYLVPVDRVRPVVPSELTLAASKGRVFLSIVAMQCRNVHLSRLEWPGFNYDQLNLRTYVLDPKTGNPSVYFVKSGVSSTFIPFATRILGIPWERITFDLLKERSEEGEDFYKAIGNWNGDIEIWMKPSDMKGLDRTVIESITGPRVGFIGRGGSVKRIAIEHKVLDVRRLSLLRIRFPLPVEAGLLSASELENPDSVLIVPESQFSVYIQGRR</sequence>
<proteinExistence type="predicted"/>
<dbReference type="InterPro" id="IPR018644">
    <property type="entry name" value="DUF2071"/>
</dbReference>
<dbReference type="AlphaFoldDB" id="A0A1H7YFJ5"/>
<gene>
    <name evidence="1" type="ORF">SAMN04489760_11613</name>
</gene>
<dbReference type="Proteomes" id="UP000198744">
    <property type="component" value="Unassembled WGS sequence"/>
</dbReference>
<dbReference type="Pfam" id="PF09844">
    <property type="entry name" value="DUF2071"/>
    <property type="match status" value="1"/>
</dbReference>
<dbReference type="RefSeq" id="WP_093883767.1">
    <property type="nucleotide sequence ID" value="NZ_FOBS01000016.1"/>
</dbReference>
<name>A0A1H7YFJ5_9BACT</name>
<evidence type="ECO:0000313" key="2">
    <source>
        <dbReference type="Proteomes" id="UP000198744"/>
    </source>
</evidence>
<evidence type="ECO:0000313" key="1">
    <source>
        <dbReference type="EMBL" id="SEM44671.1"/>
    </source>
</evidence>
<organism evidence="1 2">
    <name type="scientific">Syntrophus gentianae</name>
    <dbReference type="NCBI Taxonomy" id="43775"/>
    <lineage>
        <taxon>Bacteria</taxon>
        <taxon>Pseudomonadati</taxon>
        <taxon>Thermodesulfobacteriota</taxon>
        <taxon>Syntrophia</taxon>
        <taxon>Syntrophales</taxon>
        <taxon>Syntrophaceae</taxon>
        <taxon>Syntrophus</taxon>
    </lineage>
</organism>
<reference evidence="1 2" key="1">
    <citation type="submission" date="2016-10" db="EMBL/GenBank/DDBJ databases">
        <authorList>
            <person name="de Groot N.N."/>
        </authorList>
    </citation>
    <scope>NUCLEOTIDE SEQUENCE [LARGE SCALE GENOMIC DNA]</scope>
    <source>
        <strain evidence="1 2">DSM 8423</strain>
    </source>
</reference>
<keyword evidence="2" id="KW-1185">Reference proteome</keyword>
<accession>A0A1H7YFJ5</accession>
<dbReference type="EMBL" id="FOBS01000016">
    <property type="protein sequence ID" value="SEM44671.1"/>
    <property type="molecule type" value="Genomic_DNA"/>
</dbReference>
<dbReference type="OrthoDB" id="5707016at2"/>
<dbReference type="STRING" id="43775.SAMN04489760_11613"/>
<protein>
    <submittedName>
        <fullName evidence="1">Uncharacterized conserved protein (COG2071)</fullName>
    </submittedName>
</protein>